<evidence type="ECO:0000259" key="2">
    <source>
        <dbReference type="PROSITE" id="PS50010"/>
    </source>
</evidence>
<organism evidence="3 4">
    <name type="scientific">Trametes pubescens</name>
    <name type="common">White-rot fungus</name>
    <dbReference type="NCBI Taxonomy" id="154538"/>
    <lineage>
        <taxon>Eukaryota</taxon>
        <taxon>Fungi</taxon>
        <taxon>Dikarya</taxon>
        <taxon>Basidiomycota</taxon>
        <taxon>Agaricomycotina</taxon>
        <taxon>Agaricomycetes</taxon>
        <taxon>Polyporales</taxon>
        <taxon>Polyporaceae</taxon>
        <taxon>Trametes</taxon>
    </lineage>
</organism>
<evidence type="ECO:0000313" key="4">
    <source>
        <dbReference type="Proteomes" id="UP000184267"/>
    </source>
</evidence>
<name>A0A1M2V9Y1_TRAPU</name>
<dbReference type="Pfam" id="PF00621">
    <property type="entry name" value="RhoGEF"/>
    <property type="match status" value="1"/>
</dbReference>
<dbReference type="GO" id="GO:0005085">
    <property type="term" value="F:guanyl-nucleotide exchange factor activity"/>
    <property type="evidence" value="ECO:0007669"/>
    <property type="project" value="InterPro"/>
</dbReference>
<feature type="region of interest" description="Disordered" evidence="1">
    <location>
        <begin position="511"/>
        <end position="552"/>
    </location>
</feature>
<evidence type="ECO:0000256" key="1">
    <source>
        <dbReference type="SAM" id="MobiDB-lite"/>
    </source>
</evidence>
<proteinExistence type="predicted"/>
<dbReference type="Proteomes" id="UP000184267">
    <property type="component" value="Unassembled WGS sequence"/>
</dbReference>
<dbReference type="STRING" id="154538.A0A1M2V9Y1"/>
<dbReference type="OMA" id="MAMRRWT"/>
<feature type="compositionally biased region" description="Basic residues" evidence="1">
    <location>
        <begin position="225"/>
        <end position="236"/>
    </location>
</feature>
<feature type="compositionally biased region" description="Polar residues" evidence="1">
    <location>
        <begin position="156"/>
        <end position="177"/>
    </location>
</feature>
<feature type="region of interest" description="Disordered" evidence="1">
    <location>
        <begin position="44"/>
        <end position="89"/>
    </location>
</feature>
<reference evidence="3 4" key="1">
    <citation type="submission" date="2016-10" db="EMBL/GenBank/DDBJ databases">
        <title>Genome sequence of the basidiomycete white-rot fungus Trametes pubescens.</title>
        <authorList>
            <person name="Makela M.R."/>
            <person name="Granchi Z."/>
            <person name="Peng M."/>
            <person name="De Vries R.P."/>
            <person name="Grigoriev I."/>
            <person name="Riley R."/>
            <person name="Hilden K."/>
        </authorList>
    </citation>
    <scope>NUCLEOTIDE SEQUENCE [LARGE SCALE GENOMIC DNA]</scope>
    <source>
        <strain evidence="3 4">FBCC735</strain>
    </source>
</reference>
<dbReference type="Gene3D" id="1.20.900.10">
    <property type="entry name" value="Dbl homology (DH) domain"/>
    <property type="match status" value="1"/>
</dbReference>
<feature type="compositionally biased region" description="Polar residues" evidence="1">
    <location>
        <begin position="320"/>
        <end position="332"/>
    </location>
</feature>
<comment type="caution">
    <text evidence="3">The sequence shown here is derived from an EMBL/GenBank/DDBJ whole genome shotgun (WGS) entry which is preliminary data.</text>
</comment>
<dbReference type="PROSITE" id="PS50010">
    <property type="entry name" value="DH_2"/>
    <property type="match status" value="1"/>
</dbReference>
<protein>
    <recommendedName>
        <fullName evidence="2">DH domain-containing protein</fullName>
    </recommendedName>
</protein>
<keyword evidence="4" id="KW-1185">Reference proteome</keyword>
<feature type="region of interest" description="Disordered" evidence="1">
    <location>
        <begin position="147"/>
        <end position="245"/>
    </location>
</feature>
<dbReference type="SUPFAM" id="SSF48065">
    <property type="entry name" value="DBL homology domain (DH-domain)"/>
    <property type="match status" value="1"/>
</dbReference>
<sequence>MEYQRKRTDVHASIPADIFNPYALPRAAYAPWGGLVNGHYPSFASSTSSLRPTRDEKLLPEAPPRRSDAVRADPRSSQKPAPRSSRHAAPVALVVDGNASHFDGDARTDDYLSPAAAEVDEDTPPPVPPKSPLRFDRTKSVSIQMPTDISPAGRTFSHSQSDVGHSYRTTVNGTATSPEGEPGARAILTSPHVSTPAGLDSSSSPKAPHARTSMEPATRKASSVRVRRNKLHKSRQHSLPPSSFRPSLFGSLLARAFGSHDASCASSRSSSSPSMSDRPYRPSRSVSDSGHSATKRPLPSSRSSDTTDSSCTTDSSGSTAFSYASTALTTPDASPPSLSPRNSTRGVRANKLHKRRPPPAPSGVYQYPLGGHATALGRSQSTPDDLGQRAPTRRNWSSVEDARYGAQEADSLEYGPDPTSWYTSMTDLSSPSRESRRASTLDPIFEVRSKRSTHALAQLACTGLCSTSVAALSSQLALQDDLSDRLSTLNVREWDDPIVEDPFNPYVECASPTEYVSGGPPSPSAESSTSGPSPPQRVARGNAEGTGFSVVSGSLDRSEDAMRRWTLAMADVPDEVLVHHLERLRKESQALARGRLPGRRSAAPSQVGHGDENSTLDTSDRRSSFFFGGPREMGISTRSPSRARFSVGNFERELDGDISDDDALSDGDNEEDWNTARQMLFRCRELVQTERNYQARLRELAATDLSSHYAWLVVRHLPALIKVSETLLAHLFDDPSAWGVSTAFIGCEEELEAALVAWSAVVGDFFAEDANLKPTRKLTKKFADDSLSNHGHDSPAPSLRLAMRTRSQNGISTPKRESFASGRLFSTTTMSDVGHGEASPSVGHGSGMFTAALGTGLAFGLSVPQMPPPFEPDYSPVRPTQARSAHGHGQKANASALGLSRAMSAMTAVSSWKRKSMPSSLGHLPSLVNPPASPVSPHTPTHGYGSHAHAHHHHSSSASAHGHGKKHSEQDAKMHIRELAIQPTQRVMRYVLQYRDLLDHTPTTSPSRALVERAYEIALRIAKRCDRAQAHAAFVRQQHQK</sequence>
<dbReference type="InterPro" id="IPR035899">
    <property type="entry name" value="DBL_dom_sf"/>
</dbReference>
<feature type="region of interest" description="Disordered" evidence="1">
    <location>
        <begin position="589"/>
        <end position="638"/>
    </location>
</feature>
<feature type="region of interest" description="Disordered" evidence="1">
    <location>
        <begin position="262"/>
        <end position="418"/>
    </location>
</feature>
<feature type="domain" description="DH" evidence="2">
    <location>
        <begin position="973"/>
        <end position="1028"/>
    </location>
</feature>
<dbReference type="AlphaFoldDB" id="A0A1M2V9Y1"/>
<dbReference type="OrthoDB" id="660555at2759"/>
<feature type="compositionally biased region" description="Basic residues" evidence="1">
    <location>
        <begin position="348"/>
        <end position="357"/>
    </location>
</feature>
<evidence type="ECO:0000313" key="3">
    <source>
        <dbReference type="EMBL" id="OJT04451.1"/>
    </source>
</evidence>
<gene>
    <name evidence="3" type="ORF">TRAPUB_4721</name>
</gene>
<feature type="region of interest" description="Disordered" evidence="1">
    <location>
        <begin position="916"/>
        <end position="971"/>
    </location>
</feature>
<feature type="compositionally biased region" description="Basic and acidic residues" evidence="1">
    <location>
        <begin position="52"/>
        <end position="76"/>
    </location>
</feature>
<feature type="compositionally biased region" description="Low complexity" evidence="1">
    <location>
        <begin position="266"/>
        <end position="285"/>
    </location>
</feature>
<accession>A0A1M2V9Y1</accession>
<dbReference type="InterPro" id="IPR000219">
    <property type="entry name" value="DH_dom"/>
</dbReference>
<feature type="compositionally biased region" description="Low complexity" evidence="1">
    <location>
        <begin position="300"/>
        <end position="319"/>
    </location>
</feature>
<dbReference type="EMBL" id="MNAD01001539">
    <property type="protein sequence ID" value="OJT04451.1"/>
    <property type="molecule type" value="Genomic_DNA"/>
</dbReference>